<comment type="caution">
    <text evidence="5">The sequence shown here is derived from an EMBL/GenBank/DDBJ whole genome shotgun (WGS) entry which is preliminary data.</text>
</comment>
<keyword evidence="2" id="KW-0813">Transport</keyword>
<feature type="signal peptide" evidence="4">
    <location>
        <begin position="1"/>
        <end position="28"/>
    </location>
</feature>
<evidence type="ECO:0000256" key="1">
    <source>
        <dbReference type="ARBA" id="ARBA00009023"/>
    </source>
</evidence>
<dbReference type="InterPro" id="IPR038404">
    <property type="entry name" value="TRAP_DctP_sf"/>
</dbReference>
<dbReference type="RefSeq" id="WP_044426484.1">
    <property type="nucleotide sequence ID" value="NZ_BJYZ01000007.1"/>
</dbReference>
<dbReference type="InterPro" id="IPR018389">
    <property type="entry name" value="DctP_fam"/>
</dbReference>
<dbReference type="SUPFAM" id="SSF53850">
    <property type="entry name" value="Periplasmic binding protein-like II"/>
    <property type="match status" value="1"/>
</dbReference>
<evidence type="ECO:0000256" key="3">
    <source>
        <dbReference type="ARBA" id="ARBA00022729"/>
    </source>
</evidence>
<reference evidence="5 6" key="1">
    <citation type="submission" date="2019-07" db="EMBL/GenBank/DDBJ databases">
        <title>Whole genome shotgun sequence of Skermanella aerolata NBRC 106429.</title>
        <authorList>
            <person name="Hosoyama A."/>
            <person name="Uohara A."/>
            <person name="Ohji S."/>
            <person name="Ichikawa N."/>
        </authorList>
    </citation>
    <scope>NUCLEOTIDE SEQUENCE [LARGE SCALE GENOMIC DNA]</scope>
    <source>
        <strain evidence="5 6">NBRC 106429</strain>
    </source>
</reference>
<dbReference type="PANTHER" id="PTHR33376:SF7">
    <property type="entry name" value="C4-DICARBOXYLATE-BINDING PROTEIN DCTB"/>
    <property type="match status" value="1"/>
</dbReference>
<dbReference type="Proteomes" id="UP000321523">
    <property type="component" value="Unassembled WGS sequence"/>
</dbReference>
<dbReference type="EMBL" id="BJYZ01000007">
    <property type="protein sequence ID" value="GEO37630.1"/>
    <property type="molecule type" value="Genomic_DNA"/>
</dbReference>
<dbReference type="OrthoDB" id="9803763at2"/>
<organism evidence="5 6">
    <name type="scientific">Skermanella aerolata</name>
    <dbReference type="NCBI Taxonomy" id="393310"/>
    <lineage>
        <taxon>Bacteria</taxon>
        <taxon>Pseudomonadati</taxon>
        <taxon>Pseudomonadota</taxon>
        <taxon>Alphaproteobacteria</taxon>
        <taxon>Rhodospirillales</taxon>
        <taxon>Azospirillaceae</taxon>
        <taxon>Skermanella</taxon>
    </lineage>
</organism>
<dbReference type="GO" id="GO:0055085">
    <property type="term" value="P:transmembrane transport"/>
    <property type="evidence" value="ECO:0007669"/>
    <property type="project" value="InterPro"/>
</dbReference>
<keyword evidence="6" id="KW-1185">Reference proteome</keyword>
<dbReference type="NCBIfam" id="NF037995">
    <property type="entry name" value="TRAP_S1"/>
    <property type="match status" value="1"/>
</dbReference>
<evidence type="ECO:0000256" key="2">
    <source>
        <dbReference type="ARBA" id="ARBA00022448"/>
    </source>
</evidence>
<accession>A0A512DN89</accession>
<dbReference type="AlphaFoldDB" id="A0A512DN89"/>
<dbReference type="PANTHER" id="PTHR33376">
    <property type="match status" value="1"/>
</dbReference>
<evidence type="ECO:0000313" key="6">
    <source>
        <dbReference type="Proteomes" id="UP000321523"/>
    </source>
</evidence>
<keyword evidence="3 4" id="KW-0732">Signal</keyword>
<feature type="chain" id="PRO_5021805183" evidence="4">
    <location>
        <begin position="29"/>
        <end position="344"/>
    </location>
</feature>
<proteinExistence type="inferred from homology"/>
<dbReference type="Gene3D" id="3.40.190.170">
    <property type="entry name" value="Bacterial extracellular solute-binding protein, family 7"/>
    <property type="match status" value="1"/>
</dbReference>
<sequence>MSLLSRRLLGTLSVAVLATLTAIGSADAAEKLRISLDTNPSHVRNKGVDLFVEALKQRVGDRMEIEVYPSAQLYRDRDVGRALRQGSVEMAVPGTWVLDGLVPVMAMTSLPAFYGIDEQATLTLMDGELGQKINERTEERMRVKVLGPWMNLGFSHFYSVSKPLQSHEDLVGLKIRISGGTSNADRVSGLGGTPNLIPWPDVPLALSSGVVDAVSSTHESIASAKLWESGIHYAFEDNQWFGQYVPLVSEKFWKGLDKDLQAAMTEAWAETIPKARQMAADAQTHAREQVAANGVKIVTASKEALRDKRLKLLETQDGIVKDMNIDTDLVDLAMKEIDRLGIVK</sequence>
<protein>
    <submittedName>
        <fullName evidence="5">C4-dicarboxylate ABC transporter</fullName>
    </submittedName>
</protein>
<gene>
    <name evidence="5" type="ORF">SAE02_17780</name>
</gene>
<evidence type="ECO:0000256" key="4">
    <source>
        <dbReference type="SAM" id="SignalP"/>
    </source>
</evidence>
<name>A0A512DN89_9PROT</name>
<evidence type="ECO:0000313" key="5">
    <source>
        <dbReference type="EMBL" id="GEO37630.1"/>
    </source>
</evidence>
<dbReference type="Pfam" id="PF03480">
    <property type="entry name" value="DctP"/>
    <property type="match status" value="1"/>
</dbReference>
<comment type="similarity">
    <text evidence="1">Belongs to the bacterial solute-binding protein 7 family.</text>
</comment>